<dbReference type="EMBL" id="JMCB01000008">
    <property type="protein sequence ID" value="KFE67170.1"/>
    <property type="molecule type" value="Genomic_DNA"/>
</dbReference>
<gene>
    <name evidence="1" type="ORF">DB31_8523</name>
</gene>
<name>A0A085WHK7_9BACT</name>
<dbReference type="Proteomes" id="UP000028725">
    <property type="component" value="Unassembled WGS sequence"/>
</dbReference>
<evidence type="ECO:0008006" key="3">
    <source>
        <dbReference type="Google" id="ProtNLM"/>
    </source>
</evidence>
<accession>A0A085WHK7</accession>
<evidence type="ECO:0000313" key="2">
    <source>
        <dbReference type="Proteomes" id="UP000028725"/>
    </source>
</evidence>
<organism evidence="1 2">
    <name type="scientific">Hyalangium minutum</name>
    <dbReference type="NCBI Taxonomy" id="394096"/>
    <lineage>
        <taxon>Bacteria</taxon>
        <taxon>Pseudomonadati</taxon>
        <taxon>Myxococcota</taxon>
        <taxon>Myxococcia</taxon>
        <taxon>Myxococcales</taxon>
        <taxon>Cystobacterineae</taxon>
        <taxon>Archangiaceae</taxon>
        <taxon>Hyalangium</taxon>
    </lineage>
</organism>
<dbReference type="Pfam" id="PF11876">
    <property type="entry name" value="TsiV"/>
    <property type="match status" value="1"/>
</dbReference>
<protein>
    <recommendedName>
        <fullName evidence="3">DUF3396 domain-containing protein</fullName>
    </recommendedName>
</protein>
<dbReference type="STRING" id="394096.DB31_8523"/>
<keyword evidence="2" id="KW-1185">Reference proteome</keyword>
<evidence type="ECO:0000313" key="1">
    <source>
        <dbReference type="EMBL" id="KFE67170.1"/>
    </source>
</evidence>
<dbReference type="InterPro" id="IPR021815">
    <property type="entry name" value="TsiV"/>
</dbReference>
<sequence length="306" mass="35189">MSERYPQIRYDGEDGEERFPCTRTSLSICFYMQRSHQEVIPGVMRGLERYREAIGLGTLAWTPDGEGDWQELDQSQWEMLRQKMGHPRGAEIRLRETDRLSSDYEFRYSGRDLKEAFEFQDLERTCAVAFWLPTEYLEKHGPAQVRKLALELGAELPFNSGHAGLSVYFSEDLYEVRKLLWPQCFRHPGLDMPAMERLPGRLGARIKGVSWLTFLGEPVLGQLGGAEGLAARLHSGGTTVENMGAGRAVVTLGEWPEAGDLEQGNTLPAYRELAQVLEPWLYQSPRVPEWKFPDEVLYRWERRFLE</sequence>
<dbReference type="OrthoDB" id="9179973at2"/>
<proteinExistence type="predicted"/>
<reference evidence="1 2" key="1">
    <citation type="submission" date="2014-04" db="EMBL/GenBank/DDBJ databases">
        <title>Genome assembly of Hyalangium minutum DSM 14724.</title>
        <authorList>
            <person name="Sharma G."/>
            <person name="Subramanian S."/>
        </authorList>
    </citation>
    <scope>NUCLEOTIDE SEQUENCE [LARGE SCALE GENOMIC DNA]</scope>
    <source>
        <strain evidence="1 2">DSM 14724</strain>
    </source>
</reference>
<comment type="caution">
    <text evidence="1">The sequence shown here is derived from an EMBL/GenBank/DDBJ whole genome shotgun (WGS) entry which is preliminary data.</text>
</comment>
<dbReference type="AlphaFoldDB" id="A0A085WHK7"/>